<proteinExistence type="predicted"/>
<keyword evidence="1" id="KW-1185">Reference proteome</keyword>
<dbReference type="Proteomes" id="UP000887565">
    <property type="component" value="Unplaced"/>
</dbReference>
<protein>
    <submittedName>
        <fullName evidence="2">Uncharacterized protein</fullName>
    </submittedName>
</protein>
<dbReference type="WBParaSite" id="nRc.2.0.1.t06070-RA">
    <property type="protein sequence ID" value="nRc.2.0.1.t06070-RA"/>
    <property type="gene ID" value="nRc.2.0.1.g06070"/>
</dbReference>
<sequence>MSFIEVTKTVRSARASGGVGDDVITLGGNLPIFRSKISGSNNLSSDGSGGVVDISWLSSLLAVNACREAVVGKGYA</sequence>
<evidence type="ECO:0000313" key="1">
    <source>
        <dbReference type="Proteomes" id="UP000887565"/>
    </source>
</evidence>
<reference evidence="2" key="1">
    <citation type="submission" date="2022-11" db="UniProtKB">
        <authorList>
            <consortium name="WormBaseParasite"/>
        </authorList>
    </citation>
    <scope>IDENTIFICATION</scope>
</reference>
<evidence type="ECO:0000313" key="2">
    <source>
        <dbReference type="WBParaSite" id="nRc.2.0.1.t06070-RA"/>
    </source>
</evidence>
<organism evidence="1 2">
    <name type="scientific">Romanomermis culicivorax</name>
    <name type="common">Nematode worm</name>
    <dbReference type="NCBI Taxonomy" id="13658"/>
    <lineage>
        <taxon>Eukaryota</taxon>
        <taxon>Metazoa</taxon>
        <taxon>Ecdysozoa</taxon>
        <taxon>Nematoda</taxon>
        <taxon>Enoplea</taxon>
        <taxon>Dorylaimia</taxon>
        <taxon>Mermithida</taxon>
        <taxon>Mermithoidea</taxon>
        <taxon>Mermithidae</taxon>
        <taxon>Romanomermis</taxon>
    </lineage>
</organism>
<dbReference type="AlphaFoldDB" id="A0A915HW97"/>
<name>A0A915HW97_ROMCU</name>
<accession>A0A915HW97</accession>